<feature type="domain" description="Glycoside hydrolase family 20 catalytic" evidence="6">
    <location>
        <begin position="13"/>
        <end position="109"/>
    </location>
</feature>
<comment type="similarity">
    <text evidence="2">Belongs to the glycosyl hydrolase 20 family.</text>
</comment>
<dbReference type="Proteomes" id="UP000678393">
    <property type="component" value="Unassembled WGS sequence"/>
</dbReference>
<feature type="active site" description="Proton donor" evidence="5">
    <location>
        <position position="177"/>
    </location>
</feature>
<accession>A0A8S3ZKR5</accession>
<dbReference type="GO" id="GO:0016020">
    <property type="term" value="C:membrane"/>
    <property type="evidence" value="ECO:0007669"/>
    <property type="project" value="TreeGrafter"/>
</dbReference>
<evidence type="ECO:0000259" key="6">
    <source>
        <dbReference type="Pfam" id="PF00728"/>
    </source>
</evidence>
<evidence type="ECO:0000256" key="1">
    <source>
        <dbReference type="ARBA" id="ARBA00001231"/>
    </source>
</evidence>
<gene>
    <name evidence="7" type="ORF">CUNI_LOCUS15675</name>
</gene>
<reference evidence="7" key="1">
    <citation type="submission" date="2021-04" db="EMBL/GenBank/DDBJ databases">
        <authorList>
            <consortium name="Molecular Ecology Group"/>
        </authorList>
    </citation>
    <scope>NUCLEOTIDE SEQUENCE</scope>
</reference>
<name>A0A8S3ZKR5_9EUPU</name>
<dbReference type="InterPro" id="IPR017853">
    <property type="entry name" value="GH"/>
</dbReference>
<feature type="non-terminal residue" evidence="7">
    <location>
        <position position="1"/>
    </location>
</feature>
<dbReference type="InterPro" id="IPR015883">
    <property type="entry name" value="Glyco_hydro_20_cat"/>
</dbReference>
<dbReference type="GO" id="GO:0004563">
    <property type="term" value="F:beta-N-acetylhexosaminidase activity"/>
    <property type="evidence" value="ECO:0007669"/>
    <property type="project" value="UniProtKB-EC"/>
</dbReference>
<dbReference type="InterPro" id="IPR025705">
    <property type="entry name" value="Beta_hexosaminidase_sua/sub"/>
</dbReference>
<dbReference type="AlphaFoldDB" id="A0A8S3ZKR5"/>
<dbReference type="GO" id="GO:0030203">
    <property type="term" value="P:glycosaminoglycan metabolic process"/>
    <property type="evidence" value="ECO:0007669"/>
    <property type="project" value="TreeGrafter"/>
</dbReference>
<organism evidence="7 8">
    <name type="scientific">Candidula unifasciata</name>
    <dbReference type="NCBI Taxonomy" id="100452"/>
    <lineage>
        <taxon>Eukaryota</taxon>
        <taxon>Metazoa</taxon>
        <taxon>Spiralia</taxon>
        <taxon>Lophotrochozoa</taxon>
        <taxon>Mollusca</taxon>
        <taxon>Gastropoda</taxon>
        <taxon>Heterobranchia</taxon>
        <taxon>Euthyneura</taxon>
        <taxon>Panpulmonata</taxon>
        <taxon>Eupulmonata</taxon>
        <taxon>Stylommatophora</taxon>
        <taxon>Helicina</taxon>
        <taxon>Helicoidea</taxon>
        <taxon>Geomitridae</taxon>
        <taxon>Candidula</taxon>
    </lineage>
</organism>
<dbReference type="EMBL" id="CAJHNH020003846">
    <property type="protein sequence ID" value="CAG5130117.1"/>
    <property type="molecule type" value="Genomic_DNA"/>
</dbReference>
<comment type="caution">
    <text evidence="7">The sequence shown here is derived from an EMBL/GenBank/DDBJ whole genome shotgun (WGS) entry which is preliminary data.</text>
</comment>
<evidence type="ECO:0000313" key="7">
    <source>
        <dbReference type="EMBL" id="CAG5130117.1"/>
    </source>
</evidence>
<dbReference type="Pfam" id="PF00728">
    <property type="entry name" value="Glyco_hydro_20"/>
    <property type="match status" value="2"/>
</dbReference>
<dbReference type="Gene3D" id="3.20.20.80">
    <property type="entry name" value="Glycosidases"/>
    <property type="match status" value="2"/>
</dbReference>
<proteinExistence type="inferred from homology"/>
<comment type="catalytic activity">
    <reaction evidence="1">
        <text>Hydrolysis of terminal non-reducing N-acetyl-D-hexosamine residues in N-acetyl-beta-D-hexosaminides.</text>
        <dbReference type="EC" id="3.2.1.52"/>
    </reaction>
</comment>
<evidence type="ECO:0000256" key="5">
    <source>
        <dbReference type="PIRSR" id="PIRSR625705-1"/>
    </source>
</evidence>
<protein>
    <recommendedName>
        <fullName evidence="3">beta-N-acetylhexosaminidase</fullName>
        <ecNumber evidence="3">3.2.1.52</ecNumber>
    </recommendedName>
</protein>
<dbReference type="OrthoDB" id="6159534at2759"/>
<dbReference type="EC" id="3.2.1.52" evidence="3"/>
<keyword evidence="8" id="KW-1185">Reference proteome</keyword>
<sequence>SIPDSQVEDWPRFTYRGMHVDTARNFIPKTTILKLLKVMSLYKLNKLHFHLSDDEGWRLEIPGLEELTKIGGRRCHDLEERECVMSTLGSGADDQSSGSGFYTVKEVRCLLFCCCCDYLLDDPADTSYYFSVQYYTDNAVNPCIESTYRFISEVYKQVSEIHRAIQPLKVYHFGGDEVATGAWVNSTACASLLRSGVSLKSVFTQRVATMTKNVSLAAWEDGLMDHDSTPWERSLLANKDVIVQSWQNVWEWGVASRAYNLANAGYK</sequence>
<evidence type="ECO:0000256" key="2">
    <source>
        <dbReference type="ARBA" id="ARBA00006285"/>
    </source>
</evidence>
<dbReference type="PANTHER" id="PTHR22600">
    <property type="entry name" value="BETA-HEXOSAMINIDASE"/>
    <property type="match status" value="1"/>
</dbReference>
<feature type="non-terminal residue" evidence="7">
    <location>
        <position position="267"/>
    </location>
</feature>
<evidence type="ECO:0000256" key="3">
    <source>
        <dbReference type="ARBA" id="ARBA00012663"/>
    </source>
</evidence>
<evidence type="ECO:0000313" key="8">
    <source>
        <dbReference type="Proteomes" id="UP000678393"/>
    </source>
</evidence>
<dbReference type="GO" id="GO:0005975">
    <property type="term" value="P:carbohydrate metabolic process"/>
    <property type="evidence" value="ECO:0007669"/>
    <property type="project" value="InterPro"/>
</dbReference>
<dbReference type="PRINTS" id="PR00738">
    <property type="entry name" value="GLHYDRLASE20"/>
</dbReference>
<dbReference type="PANTHER" id="PTHR22600:SF57">
    <property type="entry name" value="BETA-N-ACETYLHEXOSAMINIDASE"/>
    <property type="match status" value="1"/>
</dbReference>
<dbReference type="SUPFAM" id="SSF51445">
    <property type="entry name" value="(Trans)glycosidases"/>
    <property type="match status" value="1"/>
</dbReference>
<keyword evidence="4" id="KW-0378">Hydrolase</keyword>
<evidence type="ECO:0000256" key="4">
    <source>
        <dbReference type="ARBA" id="ARBA00022801"/>
    </source>
</evidence>
<feature type="domain" description="Glycoside hydrolase family 20 catalytic" evidence="6">
    <location>
        <begin position="122"/>
        <end position="266"/>
    </location>
</feature>